<comment type="subcellular location">
    <subcellularLocation>
        <location evidence="1">Cell membrane</location>
        <topology evidence="1">Multi-pass membrane protein</topology>
    </subcellularLocation>
</comment>
<organism evidence="8 9">
    <name type="scientific">Actinomadura yumaensis</name>
    <dbReference type="NCBI Taxonomy" id="111807"/>
    <lineage>
        <taxon>Bacteria</taxon>
        <taxon>Bacillati</taxon>
        <taxon>Actinomycetota</taxon>
        <taxon>Actinomycetes</taxon>
        <taxon>Streptosporangiales</taxon>
        <taxon>Thermomonosporaceae</taxon>
        <taxon>Actinomadura</taxon>
    </lineage>
</organism>
<evidence type="ECO:0000313" key="9">
    <source>
        <dbReference type="Proteomes" id="UP001596380"/>
    </source>
</evidence>
<evidence type="ECO:0000256" key="1">
    <source>
        <dbReference type="ARBA" id="ARBA00004651"/>
    </source>
</evidence>
<dbReference type="SUPFAM" id="SSF103473">
    <property type="entry name" value="MFS general substrate transporter"/>
    <property type="match status" value="1"/>
</dbReference>
<comment type="caution">
    <text evidence="8">The sequence shown here is derived from an EMBL/GenBank/DDBJ whole genome shotgun (WGS) entry which is preliminary data.</text>
</comment>
<feature type="transmembrane region" description="Helical" evidence="6">
    <location>
        <begin position="104"/>
        <end position="125"/>
    </location>
</feature>
<dbReference type="PANTHER" id="PTHR11662">
    <property type="entry name" value="SOLUTE CARRIER FAMILY 17"/>
    <property type="match status" value="1"/>
</dbReference>
<dbReference type="EMBL" id="JBHSXS010000001">
    <property type="protein sequence ID" value="MFC6878867.1"/>
    <property type="molecule type" value="Genomic_DNA"/>
</dbReference>
<dbReference type="InterPro" id="IPR036259">
    <property type="entry name" value="MFS_trans_sf"/>
</dbReference>
<dbReference type="InterPro" id="IPR011701">
    <property type="entry name" value="MFS"/>
</dbReference>
<dbReference type="PANTHER" id="PTHR11662:SF450">
    <property type="entry name" value="BLR1003 PROTEIN"/>
    <property type="match status" value="1"/>
</dbReference>
<dbReference type="InterPro" id="IPR020846">
    <property type="entry name" value="MFS_dom"/>
</dbReference>
<dbReference type="RefSeq" id="WP_160819619.1">
    <property type="nucleotide sequence ID" value="NZ_JBHSXE010000001.1"/>
</dbReference>
<keyword evidence="2 6" id="KW-0812">Transmembrane</keyword>
<feature type="region of interest" description="Disordered" evidence="5">
    <location>
        <begin position="1"/>
        <end position="26"/>
    </location>
</feature>
<dbReference type="PROSITE" id="PS50850">
    <property type="entry name" value="MFS"/>
    <property type="match status" value="1"/>
</dbReference>
<gene>
    <name evidence="8" type="ORF">ACFQKB_03710</name>
</gene>
<feature type="transmembrane region" description="Helical" evidence="6">
    <location>
        <begin position="298"/>
        <end position="320"/>
    </location>
</feature>
<sequence>MSAPRTPRVRALPQPGDGPGDGPAGALANPYRPGGRAWAVTAMMVALMVINFADKAVLGLASVPIMDELGLSSGEYGTIASSFYLLFSLSGVIVGLLSNRVRTTWILGVLAFLWSVTSLPLLIAASVPMLYASRIALGAAEGPTSPMTVHAVQKWFPEDRRSVPTALTQMGGALGLAIASPVLVYMIRHHGWRSAFVTLAAAGLVWVALWTVIGREGPLTGAAPESPDADARAETRADAGALAEPDIPYRRLFLNRTWIGGLVAGIGGYWSLALHGAWLPAYLEKVLGHSASETGRIIVLPSLFGAVVLLVVPWLGGVWMRRGASGRAARGIVGGALVVAAGLCVVALQYAPSGWKIPLLTVAFGLPNVIFPLTLLTTSQIVPARRRGSVLATTVAIVTFSGVAAPAVTGRIIDAAATRAAGFEHAYLTAAAILVVCGAVGMLTIDPERDARRLGL</sequence>
<feature type="transmembrane region" description="Helical" evidence="6">
    <location>
        <begin position="79"/>
        <end position="98"/>
    </location>
</feature>
<dbReference type="Gene3D" id="1.20.1250.20">
    <property type="entry name" value="MFS general substrate transporter like domains"/>
    <property type="match status" value="2"/>
</dbReference>
<feature type="transmembrane region" description="Helical" evidence="6">
    <location>
        <begin position="37"/>
        <end position="58"/>
    </location>
</feature>
<reference evidence="9" key="1">
    <citation type="journal article" date="2019" name="Int. J. Syst. Evol. Microbiol.">
        <title>The Global Catalogue of Microorganisms (GCM) 10K type strain sequencing project: providing services to taxonomists for standard genome sequencing and annotation.</title>
        <authorList>
            <consortium name="The Broad Institute Genomics Platform"/>
            <consortium name="The Broad Institute Genome Sequencing Center for Infectious Disease"/>
            <person name="Wu L."/>
            <person name="Ma J."/>
        </authorList>
    </citation>
    <scope>NUCLEOTIDE SEQUENCE [LARGE SCALE GENOMIC DNA]</scope>
    <source>
        <strain evidence="9">JCM 3369</strain>
    </source>
</reference>
<evidence type="ECO:0000259" key="7">
    <source>
        <dbReference type="PROSITE" id="PS50850"/>
    </source>
</evidence>
<feature type="transmembrane region" description="Helical" evidence="6">
    <location>
        <begin position="390"/>
        <end position="413"/>
    </location>
</feature>
<evidence type="ECO:0000256" key="4">
    <source>
        <dbReference type="ARBA" id="ARBA00023136"/>
    </source>
</evidence>
<keyword evidence="9" id="KW-1185">Reference proteome</keyword>
<evidence type="ECO:0000256" key="5">
    <source>
        <dbReference type="SAM" id="MobiDB-lite"/>
    </source>
</evidence>
<keyword evidence="3 6" id="KW-1133">Transmembrane helix</keyword>
<protein>
    <submittedName>
        <fullName evidence="8">MFS transporter</fullName>
    </submittedName>
</protein>
<evidence type="ECO:0000256" key="6">
    <source>
        <dbReference type="SAM" id="Phobius"/>
    </source>
</evidence>
<dbReference type="Pfam" id="PF07690">
    <property type="entry name" value="MFS_1"/>
    <property type="match status" value="1"/>
</dbReference>
<feature type="domain" description="Major facilitator superfamily (MFS) profile" evidence="7">
    <location>
        <begin position="40"/>
        <end position="449"/>
    </location>
</feature>
<dbReference type="InterPro" id="IPR050382">
    <property type="entry name" value="MFS_Na/Anion_cotransporter"/>
</dbReference>
<proteinExistence type="predicted"/>
<feature type="transmembrane region" description="Helical" evidence="6">
    <location>
        <begin position="357"/>
        <end position="378"/>
    </location>
</feature>
<feature type="transmembrane region" description="Helical" evidence="6">
    <location>
        <begin position="258"/>
        <end position="278"/>
    </location>
</feature>
<feature type="transmembrane region" description="Helical" evidence="6">
    <location>
        <begin position="170"/>
        <end position="188"/>
    </location>
</feature>
<keyword evidence="4 6" id="KW-0472">Membrane</keyword>
<evidence type="ECO:0000313" key="8">
    <source>
        <dbReference type="EMBL" id="MFC6878867.1"/>
    </source>
</evidence>
<evidence type="ECO:0000256" key="3">
    <source>
        <dbReference type="ARBA" id="ARBA00022989"/>
    </source>
</evidence>
<evidence type="ECO:0000256" key="2">
    <source>
        <dbReference type="ARBA" id="ARBA00022692"/>
    </source>
</evidence>
<dbReference type="Proteomes" id="UP001596380">
    <property type="component" value="Unassembled WGS sequence"/>
</dbReference>
<name>A0ABW2CAT1_9ACTN</name>
<feature type="transmembrane region" description="Helical" evidence="6">
    <location>
        <begin position="425"/>
        <end position="445"/>
    </location>
</feature>
<accession>A0ABW2CAT1</accession>
<feature type="transmembrane region" description="Helical" evidence="6">
    <location>
        <begin position="332"/>
        <end position="351"/>
    </location>
</feature>